<dbReference type="AlphaFoldDB" id="A0A6A6RZQ5"/>
<proteinExistence type="predicted"/>
<protein>
    <recommendedName>
        <fullName evidence="1">SCP domain-containing protein</fullName>
    </recommendedName>
</protein>
<name>A0A6A6RZQ5_9PLEO</name>
<sequence>PTTSAAAPSSTAPASGSTTDYLSIANKWRLLMGLKGYTLDATLEENAKKTCIDGNGEMEHELNPGTMGQVLAPGGEEDFEKVFVGGWLCEVPATLGLNGICGTLSKGWTYEGQTGHNEILVSTKYTKIGCSLQKGIWGCDLA</sequence>
<dbReference type="EMBL" id="MU006784">
    <property type="protein sequence ID" value="KAF2640577.1"/>
    <property type="molecule type" value="Genomic_DNA"/>
</dbReference>
<dbReference type="SUPFAM" id="SSF55797">
    <property type="entry name" value="PR-1-like"/>
    <property type="match status" value="1"/>
</dbReference>
<evidence type="ECO:0000259" key="1">
    <source>
        <dbReference type="Pfam" id="PF00188"/>
    </source>
</evidence>
<dbReference type="OrthoDB" id="5350391at2759"/>
<evidence type="ECO:0000313" key="2">
    <source>
        <dbReference type="EMBL" id="KAF2640577.1"/>
    </source>
</evidence>
<reference evidence="2" key="1">
    <citation type="journal article" date="2020" name="Stud. Mycol.">
        <title>101 Dothideomycetes genomes: a test case for predicting lifestyles and emergence of pathogens.</title>
        <authorList>
            <person name="Haridas S."/>
            <person name="Albert R."/>
            <person name="Binder M."/>
            <person name="Bloem J."/>
            <person name="Labutti K."/>
            <person name="Salamov A."/>
            <person name="Andreopoulos B."/>
            <person name="Baker S."/>
            <person name="Barry K."/>
            <person name="Bills G."/>
            <person name="Bluhm B."/>
            <person name="Cannon C."/>
            <person name="Castanera R."/>
            <person name="Culley D."/>
            <person name="Daum C."/>
            <person name="Ezra D."/>
            <person name="Gonzalez J."/>
            <person name="Henrissat B."/>
            <person name="Kuo A."/>
            <person name="Liang C."/>
            <person name="Lipzen A."/>
            <person name="Lutzoni F."/>
            <person name="Magnuson J."/>
            <person name="Mondo S."/>
            <person name="Nolan M."/>
            <person name="Ohm R."/>
            <person name="Pangilinan J."/>
            <person name="Park H.-J."/>
            <person name="Ramirez L."/>
            <person name="Alfaro M."/>
            <person name="Sun H."/>
            <person name="Tritt A."/>
            <person name="Yoshinaga Y."/>
            <person name="Zwiers L.-H."/>
            <person name="Turgeon B."/>
            <person name="Goodwin S."/>
            <person name="Spatafora J."/>
            <person name="Crous P."/>
            <person name="Grigoriev I."/>
        </authorList>
    </citation>
    <scope>NUCLEOTIDE SEQUENCE</scope>
    <source>
        <strain evidence="2">CBS 473.64</strain>
    </source>
</reference>
<feature type="non-terminal residue" evidence="2">
    <location>
        <position position="1"/>
    </location>
</feature>
<dbReference type="Gene3D" id="3.40.33.10">
    <property type="entry name" value="CAP"/>
    <property type="match status" value="1"/>
</dbReference>
<dbReference type="InterPro" id="IPR014044">
    <property type="entry name" value="CAP_dom"/>
</dbReference>
<feature type="domain" description="SCP" evidence="1">
    <location>
        <begin position="25"/>
        <end position="134"/>
    </location>
</feature>
<keyword evidence="3" id="KW-1185">Reference proteome</keyword>
<gene>
    <name evidence="2" type="ORF">P280DRAFT_365976</name>
</gene>
<feature type="non-terminal residue" evidence="2">
    <location>
        <position position="142"/>
    </location>
</feature>
<evidence type="ECO:0000313" key="3">
    <source>
        <dbReference type="Proteomes" id="UP000799753"/>
    </source>
</evidence>
<dbReference type="Proteomes" id="UP000799753">
    <property type="component" value="Unassembled WGS sequence"/>
</dbReference>
<organism evidence="2 3">
    <name type="scientific">Massarina eburnea CBS 473.64</name>
    <dbReference type="NCBI Taxonomy" id="1395130"/>
    <lineage>
        <taxon>Eukaryota</taxon>
        <taxon>Fungi</taxon>
        <taxon>Dikarya</taxon>
        <taxon>Ascomycota</taxon>
        <taxon>Pezizomycotina</taxon>
        <taxon>Dothideomycetes</taxon>
        <taxon>Pleosporomycetidae</taxon>
        <taxon>Pleosporales</taxon>
        <taxon>Massarineae</taxon>
        <taxon>Massarinaceae</taxon>
        <taxon>Massarina</taxon>
    </lineage>
</organism>
<accession>A0A6A6RZQ5</accession>
<dbReference type="Pfam" id="PF00188">
    <property type="entry name" value="CAP"/>
    <property type="match status" value="1"/>
</dbReference>
<dbReference type="InterPro" id="IPR035940">
    <property type="entry name" value="CAP_sf"/>
</dbReference>